<dbReference type="Gene3D" id="1.10.10.470">
    <property type="entry name" value="Maltooligosyl trehalose synthase, domain 4"/>
    <property type="match status" value="1"/>
</dbReference>
<dbReference type="NCBIfam" id="TIGR02401">
    <property type="entry name" value="trehalose_TreY"/>
    <property type="match status" value="1"/>
</dbReference>
<dbReference type="GO" id="GO:0005992">
    <property type="term" value="P:trehalose biosynthetic process"/>
    <property type="evidence" value="ECO:0007669"/>
    <property type="project" value="TreeGrafter"/>
</dbReference>
<dbReference type="InterPro" id="IPR017853">
    <property type="entry name" value="GH"/>
</dbReference>
<dbReference type="EMBL" id="CP044232">
    <property type="protein sequence ID" value="QEW02011.1"/>
    <property type="molecule type" value="Genomic_DNA"/>
</dbReference>
<dbReference type="CDD" id="cd11336">
    <property type="entry name" value="AmyAc_MTSase"/>
    <property type="match status" value="1"/>
</dbReference>
<dbReference type="SUPFAM" id="SSF51445">
    <property type="entry name" value="(Trans)glycosidases"/>
    <property type="match status" value="1"/>
</dbReference>
<feature type="domain" description="Glycosyl hydrolase family 13 catalytic" evidence="1">
    <location>
        <begin position="5"/>
        <end position="432"/>
    </location>
</feature>
<dbReference type="Gene3D" id="1.10.150.200">
    <property type="entry name" value="Maltooligosyl trehalose synthase, domain 3"/>
    <property type="match status" value="1"/>
</dbReference>
<dbReference type="RefSeq" id="WP_150923649.1">
    <property type="nucleotide sequence ID" value="NZ_CP044232.1"/>
</dbReference>
<protein>
    <submittedName>
        <fullName evidence="2">Malto-oligosyltrehalose synthase</fullName>
    </submittedName>
</protein>
<dbReference type="Proteomes" id="UP000325516">
    <property type="component" value="Chromosome"/>
</dbReference>
<dbReference type="AlphaFoldDB" id="A0A5J6L0L7"/>
<dbReference type="PANTHER" id="PTHR10357:SF216">
    <property type="entry name" value="MALTOOLIGOSYL TREHALOSE SYNTHASE-RELATED"/>
    <property type="match status" value="1"/>
</dbReference>
<gene>
    <name evidence="2" type="primary">treY</name>
    <name evidence="2" type="ORF">F6J85_02115</name>
</gene>
<evidence type="ECO:0000259" key="1">
    <source>
        <dbReference type="SMART" id="SM00642"/>
    </source>
</evidence>
<dbReference type="PANTHER" id="PTHR10357">
    <property type="entry name" value="ALPHA-AMYLASE FAMILY MEMBER"/>
    <property type="match status" value="1"/>
</dbReference>
<sequence length="826" mass="89154">MTARPLTTYRLQVRAAFDLDAAAAVTGYLRDLGASWAYLSPLLRATPGSDHGYDVVDPTLVDPERGGADGLARFADAARAADLGILVDIVPNHMGISAPRENPWWWDVLRLGRDSAHAEAFDIDWEYGSGRVCVPVLGASLDEVLAAGDLVVDPTPAADAPSGVLRYFDHVFPLAPGSIDDAGPVGVSEDGTSTESATAWADPGVVRAVLERQHYELRFWRDEAAELNYRRFFAVTTLAGVRVERPEVFEATHAEILRWLREGLADGLRVDHPDGLLDPGGYLEQLAGATGDAYVLVEKILEHGEALPAWWATAGTTGYDALAEYGRVLTDPVGEQGLDALDARLRTQTGLPAASAWHDLIHDTKRMIADTIQVAEIRRLIRGLPAPVAERDPQRLQDALAELLACFPVYRSYLPAGREHLDAAAAEASGRRPDLAGEIAGLLPVLADPSLEVARRFQQTTGPVMAKGVEDTAFYRYNRLGSLTEVGGDPSQFSLPVAGFHAAQAARQSSWPHAMTTLSTHDTKRGEDVRARLTVLSEMPERWSRVLEEFRQVATTGHGPFDTLLWQAIVGAWPGLPLPEDFAGRLHAYAEKAAREAAEATGWWDPVESFESAMHAVVDAATGHAAELVDGFVSEIVEPGWVNGLSQKLLQLAGPGVPDVYQGSELWELSLVDPDNRRAVDFAARAAMLADLDAGFERGQLPAVDATGAAKLLLTSRTLRLRRDRPELFTQYTPLTVVGEASAHAVAFDRGGAQAVATRLPRGLARRGGWGDTALLRRDTPAVDVLTGRRYEGGVIPLADLLSSYPVALLVPADAAAHDPREGDTR</sequence>
<dbReference type="Gene3D" id="3.30.1590.10">
    <property type="entry name" value="Maltooligosyl trehalose synthase, domain 2"/>
    <property type="match status" value="1"/>
</dbReference>
<dbReference type="GO" id="GO:0030980">
    <property type="term" value="P:alpha-glucan catabolic process"/>
    <property type="evidence" value="ECO:0007669"/>
    <property type="project" value="TreeGrafter"/>
</dbReference>
<dbReference type="Gene3D" id="3.20.20.80">
    <property type="entry name" value="Glycosidases"/>
    <property type="match status" value="1"/>
</dbReference>
<reference evidence="3" key="1">
    <citation type="submission" date="2019-09" db="EMBL/GenBank/DDBJ databases">
        <title>Mumia zhuanghuii sp. nov. isolated from the intestinal contents of plateau pika (Ochotona curzoniae) in the Qinghai-Tibet plateau of China.</title>
        <authorList>
            <person name="Tian Z."/>
        </authorList>
    </citation>
    <scope>NUCLEOTIDE SEQUENCE [LARGE SCALE GENOMIC DNA]</scope>
    <source>
        <strain evidence="3">L-031</strain>
    </source>
</reference>
<proteinExistence type="predicted"/>
<evidence type="ECO:0000313" key="2">
    <source>
        <dbReference type="EMBL" id="QEW02011.1"/>
    </source>
</evidence>
<dbReference type="InterPro" id="IPR012767">
    <property type="entry name" value="Trehalose_TreY"/>
</dbReference>
<keyword evidence="3" id="KW-1185">Reference proteome</keyword>
<evidence type="ECO:0000313" key="3">
    <source>
        <dbReference type="Proteomes" id="UP000325516"/>
    </source>
</evidence>
<organism evidence="2 3">
    <name type="scientific">Microbacterium lushaniae</name>
    <dbReference type="NCBI Taxonomy" id="2614639"/>
    <lineage>
        <taxon>Bacteria</taxon>
        <taxon>Bacillati</taxon>
        <taxon>Actinomycetota</taxon>
        <taxon>Actinomycetes</taxon>
        <taxon>Micrococcales</taxon>
        <taxon>Microbacteriaceae</taxon>
        <taxon>Microbacterium</taxon>
    </lineage>
</organism>
<dbReference type="InterPro" id="IPR013797">
    <property type="entry name" value="Maltooligo_trehalose_synth_4"/>
</dbReference>
<dbReference type="InterPro" id="IPR006047">
    <property type="entry name" value="GH13_cat_dom"/>
</dbReference>
<dbReference type="KEGG" id="mlz:F6J85_02115"/>
<dbReference type="SMART" id="SM00642">
    <property type="entry name" value="Aamy"/>
    <property type="match status" value="1"/>
</dbReference>
<accession>A0A5J6L0L7</accession>
<name>A0A5J6L0L7_9MICO</name>
<dbReference type="GO" id="GO:0047470">
    <property type="term" value="F:(1,4)-alpha-D-glucan 1-alpha-D-glucosylmutase activity"/>
    <property type="evidence" value="ECO:0007669"/>
    <property type="project" value="TreeGrafter"/>
</dbReference>
<dbReference type="Pfam" id="PF00128">
    <property type="entry name" value="Alpha-amylase"/>
    <property type="match status" value="1"/>
</dbReference>